<dbReference type="OrthoDB" id="1928179at2759"/>
<name>A0A8X7P534_BRACI</name>
<accession>A0A8X7P534</accession>
<feature type="compositionally biased region" description="Polar residues" evidence="1">
    <location>
        <begin position="338"/>
        <end position="351"/>
    </location>
</feature>
<proteinExistence type="predicted"/>
<feature type="compositionally biased region" description="Basic and acidic residues" evidence="1">
    <location>
        <begin position="246"/>
        <end position="264"/>
    </location>
</feature>
<feature type="region of interest" description="Disordered" evidence="1">
    <location>
        <begin position="46"/>
        <end position="450"/>
    </location>
</feature>
<comment type="caution">
    <text evidence="3">The sequence shown here is derived from an EMBL/GenBank/DDBJ whole genome shotgun (WGS) entry which is preliminary data.</text>
</comment>
<sequence length="450" mass="50654">MKKTSTRNQRGSRGIKGKHVLQICVLLGVCIWLIYQVKYSHDKKKEFYETDGKKLSEKEDGLVKLGRKDLLPGYHNQNEKEKHVEEDEDEEEINHGEEEKESKSKIENGTHEEEEEKEEDEVAEEDEEDKSKLGEEVVEEDEDENKHEEDEIDEQDQSQTTGDKDDESLEEEKESDEKEKETNHADEIDMTVDEAREEHYKADDASSAVSHESRILNTEKLNESSDNSTGTAQENHTNATISEVEEVQKEPVLEKTTTEVKDADSESSTSEAKSVVTESRGETTVNSNSTEAVLEASGFLQNETRIMQERSQEDGAPPSGSSDVQTVVKLEQTRNESDPNITVSANITNVDPIQDDSRNSTSESSVTENISNSNTTEVKEISKSEGDDETGEYKESSNHFSTEQTEEADDTTPESTMLQEEREALTDTQTLPDIRIEGNEEDEEEAISAE</sequence>
<evidence type="ECO:0000256" key="2">
    <source>
        <dbReference type="SAM" id="Phobius"/>
    </source>
</evidence>
<dbReference type="PANTHER" id="PTHR33700:SF4">
    <property type="entry name" value="MYB-LIKE PROTEIN X"/>
    <property type="match status" value="1"/>
</dbReference>
<dbReference type="Proteomes" id="UP000886595">
    <property type="component" value="Unassembled WGS sequence"/>
</dbReference>
<keyword evidence="2" id="KW-1133">Transmembrane helix</keyword>
<dbReference type="PANTHER" id="PTHR33700">
    <property type="entry name" value="MYB-LIKE PROTEIN X"/>
    <property type="match status" value="1"/>
</dbReference>
<feature type="compositionally biased region" description="Polar residues" evidence="1">
    <location>
        <begin position="282"/>
        <end position="291"/>
    </location>
</feature>
<feature type="compositionally biased region" description="Polar residues" evidence="1">
    <location>
        <begin position="359"/>
        <end position="376"/>
    </location>
</feature>
<feature type="compositionally biased region" description="Polar residues" evidence="1">
    <location>
        <begin position="224"/>
        <end position="241"/>
    </location>
</feature>
<keyword evidence="2" id="KW-0812">Transmembrane</keyword>
<gene>
    <name evidence="3" type="ORF">Bca52824_094072</name>
</gene>
<feature type="compositionally biased region" description="Acidic residues" evidence="1">
    <location>
        <begin position="439"/>
        <end position="450"/>
    </location>
</feature>
<feature type="compositionally biased region" description="Basic and acidic residues" evidence="1">
    <location>
        <begin position="93"/>
        <end position="111"/>
    </location>
</feature>
<keyword evidence="2" id="KW-0472">Membrane</keyword>
<evidence type="ECO:0000313" key="4">
    <source>
        <dbReference type="Proteomes" id="UP000886595"/>
    </source>
</evidence>
<organism evidence="3 4">
    <name type="scientific">Brassica carinata</name>
    <name type="common">Ethiopian mustard</name>
    <name type="synonym">Abyssinian cabbage</name>
    <dbReference type="NCBI Taxonomy" id="52824"/>
    <lineage>
        <taxon>Eukaryota</taxon>
        <taxon>Viridiplantae</taxon>
        <taxon>Streptophyta</taxon>
        <taxon>Embryophyta</taxon>
        <taxon>Tracheophyta</taxon>
        <taxon>Spermatophyta</taxon>
        <taxon>Magnoliopsida</taxon>
        <taxon>eudicotyledons</taxon>
        <taxon>Gunneridae</taxon>
        <taxon>Pentapetalae</taxon>
        <taxon>rosids</taxon>
        <taxon>malvids</taxon>
        <taxon>Brassicales</taxon>
        <taxon>Brassicaceae</taxon>
        <taxon>Brassiceae</taxon>
        <taxon>Brassica</taxon>
    </lineage>
</organism>
<feature type="compositionally biased region" description="Basic and acidic residues" evidence="1">
    <location>
        <begin position="46"/>
        <end position="70"/>
    </location>
</feature>
<protein>
    <submittedName>
        <fullName evidence="3">Uncharacterized protein</fullName>
    </submittedName>
</protein>
<dbReference type="AlphaFoldDB" id="A0A8X7P534"/>
<keyword evidence="4" id="KW-1185">Reference proteome</keyword>
<feature type="compositionally biased region" description="Acidic residues" evidence="1">
    <location>
        <begin position="164"/>
        <end position="174"/>
    </location>
</feature>
<feature type="transmembrane region" description="Helical" evidence="2">
    <location>
        <begin position="20"/>
        <end position="37"/>
    </location>
</feature>
<evidence type="ECO:0000313" key="3">
    <source>
        <dbReference type="EMBL" id="KAG2244078.1"/>
    </source>
</evidence>
<reference evidence="3 4" key="1">
    <citation type="submission" date="2020-02" db="EMBL/GenBank/DDBJ databases">
        <authorList>
            <person name="Ma Q."/>
            <person name="Huang Y."/>
            <person name="Song X."/>
            <person name="Pei D."/>
        </authorList>
    </citation>
    <scope>NUCLEOTIDE SEQUENCE [LARGE SCALE GENOMIC DNA]</scope>
    <source>
        <strain evidence="3">Sxm20200214</strain>
        <tissue evidence="3">Leaf</tissue>
    </source>
</reference>
<evidence type="ECO:0000256" key="1">
    <source>
        <dbReference type="SAM" id="MobiDB-lite"/>
    </source>
</evidence>
<feature type="compositionally biased region" description="Basic and acidic residues" evidence="1">
    <location>
        <begin position="377"/>
        <end position="397"/>
    </location>
</feature>
<feature type="compositionally biased region" description="Basic and acidic residues" evidence="1">
    <location>
        <begin position="175"/>
        <end position="204"/>
    </location>
</feature>
<feature type="compositionally biased region" description="Acidic residues" evidence="1">
    <location>
        <begin position="112"/>
        <end position="128"/>
    </location>
</feature>
<dbReference type="EMBL" id="JAAMPC010000113">
    <property type="protein sequence ID" value="KAG2244078.1"/>
    <property type="molecule type" value="Genomic_DNA"/>
</dbReference>